<organism evidence="2 3">
    <name type="scientific">Porphyra umbilicalis</name>
    <name type="common">Purple laver</name>
    <name type="synonym">Red alga</name>
    <dbReference type="NCBI Taxonomy" id="2786"/>
    <lineage>
        <taxon>Eukaryota</taxon>
        <taxon>Rhodophyta</taxon>
        <taxon>Bangiophyceae</taxon>
        <taxon>Bangiales</taxon>
        <taxon>Bangiaceae</taxon>
        <taxon>Porphyra</taxon>
    </lineage>
</organism>
<feature type="transmembrane region" description="Helical" evidence="1">
    <location>
        <begin position="99"/>
        <end position="119"/>
    </location>
</feature>
<evidence type="ECO:0000313" key="2">
    <source>
        <dbReference type="EMBL" id="OSX72473.1"/>
    </source>
</evidence>
<dbReference type="EMBL" id="KV919059">
    <property type="protein sequence ID" value="OSX72473.1"/>
    <property type="molecule type" value="Genomic_DNA"/>
</dbReference>
<gene>
    <name evidence="2" type="ORF">BU14_0432s0009</name>
</gene>
<dbReference type="Proteomes" id="UP000218209">
    <property type="component" value="Unassembled WGS sequence"/>
</dbReference>
<keyword evidence="1" id="KW-0472">Membrane</keyword>
<keyword evidence="1" id="KW-0812">Transmembrane</keyword>
<evidence type="ECO:0000256" key="1">
    <source>
        <dbReference type="SAM" id="Phobius"/>
    </source>
</evidence>
<evidence type="ECO:0000313" key="3">
    <source>
        <dbReference type="Proteomes" id="UP000218209"/>
    </source>
</evidence>
<name>A0A1X6NVS6_PORUM</name>
<reference evidence="2 3" key="1">
    <citation type="submission" date="2017-03" db="EMBL/GenBank/DDBJ databases">
        <title>WGS assembly of Porphyra umbilicalis.</title>
        <authorList>
            <person name="Brawley S.H."/>
            <person name="Blouin N.A."/>
            <person name="Ficko-Blean E."/>
            <person name="Wheeler G.L."/>
            <person name="Lohr M."/>
            <person name="Goodson H.V."/>
            <person name="Jenkins J.W."/>
            <person name="Blaby-Haas C.E."/>
            <person name="Helliwell K.E."/>
            <person name="Chan C."/>
            <person name="Marriage T."/>
            <person name="Bhattacharya D."/>
            <person name="Klein A.S."/>
            <person name="Badis Y."/>
            <person name="Brodie J."/>
            <person name="Cao Y."/>
            <person name="Collen J."/>
            <person name="Dittami S.M."/>
            <person name="Gachon C.M."/>
            <person name="Green B.R."/>
            <person name="Karpowicz S."/>
            <person name="Kim J.W."/>
            <person name="Kudahl U."/>
            <person name="Lin S."/>
            <person name="Michel G."/>
            <person name="Mittag M."/>
            <person name="Olson B.J."/>
            <person name="Pangilinan J."/>
            <person name="Peng Y."/>
            <person name="Qiu H."/>
            <person name="Shu S."/>
            <person name="Singer J.T."/>
            <person name="Smith A.G."/>
            <person name="Sprecher B.N."/>
            <person name="Wagner V."/>
            <person name="Wang W."/>
            <person name="Wang Z.-Y."/>
            <person name="Yan J."/>
            <person name="Yarish C."/>
            <person name="Zoeuner-Riek S."/>
            <person name="Zhuang Y."/>
            <person name="Zou Y."/>
            <person name="Lindquist E.A."/>
            <person name="Grimwood J."/>
            <person name="Barry K."/>
            <person name="Rokhsar D.S."/>
            <person name="Schmutz J."/>
            <person name="Stiller J.W."/>
            <person name="Grossman A.R."/>
            <person name="Prochnik S.E."/>
        </authorList>
    </citation>
    <scope>NUCLEOTIDE SEQUENCE [LARGE SCALE GENOMIC DNA]</scope>
    <source>
        <strain evidence="2">4086291</strain>
    </source>
</reference>
<protein>
    <submittedName>
        <fullName evidence="2">Uncharacterized protein</fullName>
    </submittedName>
</protein>
<proteinExistence type="predicted"/>
<keyword evidence="3" id="KW-1185">Reference proteome</keyword>
<accession>A0A1X6NVS6</accession>
<feature type="transmembrane region" description="Helical" evidence="1">
    <location>
        <begin position="60"/>
        <end position="87"/>
    </location>
</feature>
<keyword evidence="1" id="KW-1133">Transmembrane helix</keyword>
<feature type="transmembrane region" description="Helical" evidence="1">
    <location>
        <begin position="244"/>
        <end position="262"/>
    </location>
</feature>
<dbReference type="AlphaFoldDB" id="A0A1X6NVS6"/>
<sequence>MPLRCVPPVSPRAVATLLACLRAAMMWDGPPYPAAAAPVGYPSPPGCGSPAPPTPLGALVALPAGLLLLFLGGAVAAPAAAIAAGAAAASAVRSGGGGWLAAAAAAGLAAAAAAGVWAAGAPPVVVTSLAAAAVGGRGGWVGPPLALAGLGLWAATGGCRRWDAAGAPWVGVWATGAPAGGGAGVGVAATATGGAVLVLRAVGLLGPVDTAADCPSAWMGLPGAALAGAAGGVPATIVRALPTVLLLGTVAALGGVVQAALLRERTAAPQLYVPCRCILTSVVELRECHGGGSGVRLVNPQPATCLEKRSGWLAAEGGFVPARS</sequence>